<evidence type="ECO:0000313" key="3">
    <source>
        <dbReference type="Proteomes" id="UP001151760"/>
    </source>
</evidence>
<protein>
    <submittedName>
        <fullName evidence="2">Uncharacterized protein</fullName>
    </submittedName>
</protein>
<proteinExistence type="predicted"/>
<evidence type="ECO:0000313" key="2">
    <source>
        <dbReference type="EMBL" id="GJS67770.1"/>
    </source>
</evidence>
<dbReference type="EMBL" id="BQNB010009742">
    <property type="protein sequence ID" value="GJS67770.1"/>
    <property type="molecule type" value="Genomic_DNA"/>
</dbReference>
<organism evidence="2 3">
    <name type="scientific">Tanacetum coccineum</name>
    <dbReference type="NCBI Taxonomy" id="301880"/>
    <lineage>
        <taxon>Eukaryota</taxon>
        <taxon>Viridiplantae</taxon>
        <taxon>Streptophyta</taxon>
        <taxon>Embryophyta</taxon>
        <taxon>Tracheophyta</taxon>
        <taxon>Spermatophyta</taxon>
        <taxon>Magnoliopsida</taxon>
        <taxon>eudicotyledons</taxon>
        <taxon>Gunneridae</taxon>
        <taxon>Pentapetalae</taxon>
        <taxon>asterids</taxon>
        <taxon>campanulids</taxon>
        <taxon>Asterales</taxon>
        <taxon>Asteraceae</taxon>
        <taxon>Asteroideae</taxon>
        <taxon>Anthemideae</taxon>
        <taxon>Anthemidinae</taxon>
        <taxon>Tanacetum</taxon>
    </lineage>
</organism>
<dbReference type="Proteomes" id="UP001151760">
    <property type="component" value="Unassembled WGS sequence"/>
</dbReference>
<feature type="region of interest" description="Disordered" evidence="1">
    <location>
        <begin position="54"/>
        <end position="126"/>
    </location>
</feature>
<gene>
    <name evidence="2" type="ORF">Tco_0682335</name>
</gene>
<keyword evidence="3" id="KW-1185">Reference proteome</keyword>
<accession>A0ABQ4XQV3</accession>
<feature type="compositionally biased region" description="Basic and acidic residues" evidence="1">
    <location>
        <begin position="54"/>
        <end position="73"/>
    </location>
</feature>
<reference evidence="2" key="2">
    <citation type="submission" date="2022-01" db="EMBL/GenBank/DDBJ databases">
        <authorList>
            <person name="Yamashiro T."/>
            <person name="Shiraishi A."/>
            <person name="Satake H."/>
            <person name="Nakayama K."/>
        </authorList>
    </citation>
    <scope>NUCLEOTIDE SEQUENCE</scope>
</reference>
<name>A0ABQ4XQV3_9ASTR</name>
<comment type="caution">
    <text evidence="2">The sequence shown here is derived from an EMBL/GenBank/DDBJ whole genome shotgun (WGS) entry which is preliminary data.</text>
</comment>
<reference evidence="2" key="1">
    <citation type="journal article" date="2022" name="Int. J. Mol. Sci.">
        <title>Draft Genome of Tanacetum Coccineum: Genomic Comparison of Closely Related Tanacetum-Family Plants.</title>
        <authorList>
            <person name="Yamashiro T."/>
            <person name="Shiraishi A."/>
            <person name="Nakayama K."/>
            <person name="Satake H."/>
        </authorList>
    </citation>
    <scope>NUCLEOTIDE SEQUENCE</scope>
</reference>
<sequence>MNFETRSSHVRIDLGGSNSQGTLLWPLLRGSKHQLKNKPPVNEENALVLHTSVEKASKENNLEKKVSDDEPPKPDTTTMTIDQFTEHLNKTTSSIFYPTSPRDPTLLRDPNPLRDESKGKGIATEEPLKEIMPFMEEGGSVPKIPSFKSFVIPEGS</sequence>
<evidence type="ECO:0000256" key="1">
    <source>
        <dbReference type="SAM" id="MobiDB-lite"/>
    </source>
</evidence>